<accession>A0AAD8YVI1</accession>
<organism evidence="2 3">
    <name type="scientific">Electrophorus voltai</name>
    <dbReference type="NCBI Taxonomy" id="2609070"/>
    <lineage>
        <taxon>Eukaryota</taxon>
        <taxon>Metazoa</taxon>
        <taxon>Chordata</taxon>
        <taxon>Craniata</taxon>
        <taxon>Vertebrata</taxon>
        <taxon>Euteleostomi</taxon>
        <taxon>Actinopterygii</taxon>
        <taxon>Neopterygii</taxon>
        <taxon>Teleostei</taxon>
        <taxon>Ostariophysi</taxon>
        <taxon>Gymnotiformes</taxon>
        <taxon>Gymnotoidei</taxon>
        <taxon>Gymnotidae</taxon>
        <taxon>Electrophorus</taxon>
    </lineage>
</organism>
<keyword evidence="1" id="KW-0732">Signal</keyword>
<name>A0AAD8YVI1_9TELE</name>
<dbReference type="EMBL" id="JAROKS010000023">
    <property type="protein sequence ID" value="KAK1787855.1"/>
    <property type="molecule type" value="Genomic_DNA"/>
</dbReference>
<dbReference type="InterPro" id="IPR036179">
    <property type="entry name" value="Ig-like_dom_sf"/>
</dbReference>
<dbReference type="SUPFAM" id="SSF48726">
    <property type="entry name" value="Immunoglobulin"/>
    <property type="match status" value="1"/>
</dbReference>
<keyword evidence="3" id="KW-1185">Reference proteome</keyword>
<sequence>MFSGIMFWAMWLSLKHILHISGESLCKKKLVNKINKTTELRTDVLLPCYFEPVLLGSDMTADIGAVWTQENKAIPNLLEITLQGDVRSWNSKNGRIKTFSKLSESGNFSILLHKVNQSDLGLYCCVLFNGTNCSIAYQEIVLHTVKGSHTQNALVQNWPFIAGGGAVALLVLVVSLCCLHRTRTRKEKNIEFNERKGNSWFVAESERGVYANEPENHSSVFACCGTRSDVGSEEIYANLQY</sequence>
<evidence type="ECO:0000313" key="2">
    <source>
        <dbReference type="EMBL" id="KAK1787855.1"/>
    </source>
</evidence>
<feature type="chain" id="PRO_5042284656" description="Ig-like domain-containing protein" evidence="1">
    <location>
        <begin position="23"/>
        <end position="241"/>
    </location>
</feature>
<protein>
    <recommendedName>
        <fullName evidence="4">Ig-like domain-containing protein</fullName>
    </recommendedName>
</protein>
<evidence type="ECO:0000313" key="3">
    <source>
        <dbReference type="Proteomes" id="UP001239994"/>
    </source>
</evidence>
<evidence type="ECO:0008006" key="4">
    <source>
        <dbReference type="Google" id="ProtNLM"/>
    </source>
</evidence>
<evidence type="ECO:0000256" key="1">
    <source>
        <dbReference type="SAM" id="SignalP"/>
    </source>
</evidence>
<proteinExistence type="predicted"/>
<comment type="caution">
    <text evidence="2">The sequence shown here is derived from an EMBL/GenBank/DDBJ whole genome shotgun (WGS) entry which is preliminary data.</text>
</comment>
<dbReference type="Gene3D" id="2.60.40.10">
    <property type="entry name" value="Immunoglobulins"/>
    <property type="match status" value="1"/>
</dbReference>
<reference evidence="2" key="1">
    <citation type="submission" date="2023-03" db="EMBL/GenBank/DDBJ databases">
        <title>Electrophorus voltai genome.</title>
        <authorList>
            <person name="Bian C."/>
        </authorList>
    </citation>
    <scope>NUCLEOTIDE SEQUENCE</scope>
    <source>
        <strain evidence="2">CB-2022</strain>
        <tissue evidence="2">Muscle</tissue>
    </source>
</reference>
<dbReference type="Proteomes" id="UP001239994">
    <property type="component" value="Unassembled WGS sequence"/>
</dbReference>
<dbReference type="InterPro" id="IPR013783">
    <property type="entry name" value="Ig-like_fold"/>
</dbReference>
<dbReference type="AlphaFoldDB" id="A0AAD8YVI1"/>
<feature type="signal peptide" evidence="1">
    <location>
        <begin position="1"/>
        <end position="22"/>
    </location>
</feature>
<gene>
    <name evidence="2" type="ORF">P4O66_016335</name>
</gene>